<comment type="subcellular location">
    <subcellularLocation>
        <location evidence="1">Secreted</location>
        <location evidence="1">Cell wall</location>
    </subcellularLocation>
</comment>
<keyword evidence="3" id="KW-0964">Secreted</keyword>
<dbReference type="InterPro" id="IPR050259">
    <property type="entry name" value="SDR"/>
</dbReference>
<dbReference type="Pfam" id="PF13561">
    <property type="entry name" value="adh_short_C2"/>
    <property type="match status" value="1"/>
</dbReference>
<dbReference type="EMBL" id="JAWLKA010000019">
    <property type="protein sequence ID" value="MDV6284498.1"/>
    <property type="molecule type" value="Genomic_DNA"/>
</dbReference>
<evidence type="ECO:0000313" key="7">
    <source>
        <dbReference type="Proteomes" id="UP001185737"/>
    </source>
</evidence>
<dbReference type="PRINTS" id="PR00081">
    <property type="entry name" value="GDHRDH"/>
</dbReference>
<protein>
    <recommendedName>
        <fullName evidence="4">3-oxoacyl-[acyl-carrier-protein] reductase MabA</fullName>
    </recommendedName>
</protein>
<name>A0ABU4CMP2_RHOJO</name>
<keyword evidence="3" id="KW-0134">Cell wall</keyword>
<dbReference type="CDD" id="cd05233">
    <property type="entry name" value="SDR_c"/>
    <property type="match status" value="1"/>
</dbReference>
<dbReference type="Proteomes" id="UP001185737">
    <property type="component" value="Unassembled WGS sequence"/>
</dbReference>
<evidence type="ECO:0000256" key="4">
    <source>
        <dbReference type="ARBA" id="ARBA00040781"/>
    </source>
</evidence>
<gene>
    <name evidence="6" type="ORF">R3Q59_28805</name>
</gene>
<dbReference type="RefSeq" id="WP_317570348.1">
    <property type="nucleotide sequence ID" value="NZ_JAWLKA010000019.1"/>
</dbReference>
<comment type="similarity">
    <text evidence="2">Belongs to the short-chain dehydrogenases/reductases (SDR) family.</text>
</comment>
<evidence type="ECO:0000256" key="5">
    <source>
        <dbReference type="ARBA" id="ARBA00047400"/>
    </source>
</evidence>
<evidence type="ECO:0000313" key="6">
    <source>
        <dbReference type="EMBL" id="MDV6284498.1"/>
    </source>
</evidence>
<dbReference type="PRINTS" id="PR00080">
    <property type="entry name" value="SDRFAMILY"/>
</dbReference>
<dbReference type="Gene3D" id="3.40.50.720">
    <property type="entry name" value="NAD(P)-binding Rossmann-like Domain"/>
    <property type="match status" value="1"/>
</dbReference>
<dbReference type="PANTHER" id="PTHR42879">
    <property type="entry name" value="3-OXOACYL-(ACYL-CARRIER-PROTEIN) REDUCTASE"/>
    <property type="match status" value="1"/>
</dbReference>
<dbReference type="InterPro" id="IPR036291">
    <property type="entry name" value="NAD(P)-bd_dom_sf"/>
</dbReference>
<dbReference type="PANTHER" id="PTHR42879:SF2">
    <property type="entry name" value="3-OXOACYL-[ACYL-CARRIER-PROTEIN] REDUCTASE FABG"/>
    <property type="match status" value="1"/>
</dbReference>
<evidence type="ECO:0000256" key="2">
    <source>
        <dbReference type="ARBA" id="ARBA00006484"/>
    </source>
</evidence>
<evidence type="ECO:0000256" key="1">
    <source>
        <dbReference type="ARBA" id="ARBA00004191"/>
    </source>
</evidence>
<dbReference type="SUPFAM" id="SSF51735">
    <property type="entry name" value="NAD(P)-binding Rossmann-fold domains"/>
    <property type="match status" value="1"/>
</dbReference>
<dbReference type="InterPro" id="IPR002347">
    <property type="entry name" value="SDR_fam"/>
</dbReference>
<comment type="caution">
    <text evidence="6">The sequence shown here is derived from an EMBL/GenBank/DDBJ whole genome shotgun (WGS) entry which is preliminary data.</text>
</comment>
<keyword evidence="7" id="KW-1185">Reference proteome</keyword>
<accession>A0ABU4CMP2</accession>
<proteinExistence type="inferred from homology"/>
<evidence type="ECO:0000256" key="3">
    <source>
        <dbReference type="ARBA" id="ARBA00022512"/>
    </source>
</evidence>
<comment type="catalytic activity">
    <reaction evidence="5">
        <text>a (3R)-hydroxyacyl-[ACP] + NADP(+) = a 3-oxoacyl-[ACP] + NADPH + H(+)</text>
        <dbReference type="Rhea" id="RHEA:17397"/>
        <dbReference type="Rhea" id="RHEA-COMP:9916"/>
        <dbReference type="Rhea" id="RHEA-COMP:9945"/>
        <dbReference type="ChEBI" id="CHEBI:15378"/>
        <dbReference type="ChEBI" id="CHEBI:57783"/>
        <dbReference type="ChEBI" id="CHEBI:58349"/>
        <dbReference type="ChEBI" id="CHEBI:78776"/>
        <dbReference type="ChEBI" id="CHEBI:78827"/>
        <dbReference type="EC" id="1.1.1.100"/>
    </reaction>
    <physiologicalReaction direction="right-to-left" evidence="5">
        <dbReference type="Rhea" id="RHEA:17399"/>
    </physiologicalReaction>
</comment>
<sequence>MNVSSSPERLLVTGGASGIGRAIAEEGMARGWDVVVIDRDPSPIGKSVLADLADTASTATALEEVLANGPVTRLVNNVGAVFPGPLREQTLAEMDAAFALNLRCAVQCTQALLPGMTDAGFGRIVNMTSRAALGKELRTAYAASKAGLIGLTRVWALELGPLGITANAIGPGPIATELFTKANDPERTKQIVDSVPVRRIGQPDDIAHTAGFFLDDRAGFVNGQILYVCGGLTAGIAAA</sequence>
<reference evidence="6 7" key="1">
    <citation type="submission" date="2023-10" db="EMBL/GenBank/DDBJ databases">
        <title>Development of a sustainable strategy for remediation of hydrocarbon-contaminated territories based on the waste exchange concept.</title>
        <authorList>
            <person name="Krivoruchko A."/>
        </authorList>
    </citation>
    <scope>NUCLEOTIDE SEQUENCE [LARGE SCALE GENOMIC DNA]</scope>
    <source>
        <strain evidence="6 7">IEGM 60</strain>
    </source>
</reference>
<organism evidence="6 7">
    <name type="scientific">Rhodococcus jostii</name>
    <dbReference type="NCBI Taxonomy" id="132919"/>
    <lineage>
        <taxon>Bacteria</taxon>
        <taxon>Bacillati</taxon>
        <taxon>Actinomycetota</taxon>
        <taxon>Actinomycetes</taxon>
        <taxon>Mycobacteriales</taxon>
        <taxon>Nocardiaceae</taxon>
        <taxon>Rhodococcus</taxon>
    </lineage>
</organism>